<dbReference type="Proteomes" id="UP000184432">
    <property type="component" value="Unassembled WGS sequence"/>
</dbReference>
<reference evidence="2" key="1">
    <citation type="submission" date="2016-11" db="EMBL/GenBank/DDBJ databases">
        <authorList>
            <person name="Varghese N."/>
            <person name="Submissions S."/>
        </authorList>
    </citation>
    <scope>NUCLEOTIDE SEQUENCE [LARGE SCALE GENOMIC DNA]</scope>
    <source>
        <strain evidence="2">DSM 22623</strain>
    </source>
</reference>
<dbReference type="OrthoDB" id="1453598at2"/>
<gene>
    <name evidence="1" type="ORF">SAMN04488508_10988</name>
</gene>
<dbReference type="RefSeq" id="WP_073319852.1">
    <property type="nucleotide sequence ID" value="NZ_FQYP01000009.1"/>
</dbReference>
<keyword evidence="2" id="KW-1185">Reference proteome</keyword>
<protein>
    <submittedName>
        <fullName evidence="1">Uncharacterized protein</fullName>
    </submittedName>
</protein>
<name>A0A1M6JIR2_9FLAO</name>
<sequence>MRIFLFMVMICLCFSCKKEIKTEAQVVPTEKSLDSLSKDHIRLDLLKLSSQGEKDLETFEDFQNLRNLSQTLKTANPYYVKKYADSIQILIQVFDENLSEDLNVNTINSRISVLMTESGLLKQVTETQNPKPEKILEQNTRLLTAYNSLIVQLNELSLAIPENIEKELLRDLDEENKEE</sequence>
<dbReference type="EMBL" id="FQYP01000009">
    <property type="protein sequence ID" value="SHJ46601.1"/>
    <property type="molecule type" value="Genomic_DNA"/>
</dbReference>
<organism evidence="1 2">
    <name type="scientific">Aquimarina spongiae</name>
    <dbReference type="NCBI Taxonomy" id="570521"/>
    <lineage>
        <taxon>Bacteria</taxon>
        <taxon>Pseudomonadati</taxon>
        <taxon>Bacteroidota</taxon>
        <taxon>Flavobacteriia</taxon>
        <taxon>Flavobacteriales</taxon>
        <taxon>Flavobacteriaceae</taxon>
        <taxon>Aquimarina</taxon>
    </lineage>
</organism>
<accession>A0A1M6JIR2</accession>
<evidence type="ECO:0000313" key="2">
    <source>
        <dbReference type="Proteomes" id="UP000184432"/>
    </source>
</evidence>
<dbReference type="AlphaFoldDB" id="A0A1M6JIR2"/>
<evidence type="ECO:0000313" key="1">
    <source>
        <dbReference type="EMBL" id="SHJ46601.1"/>
    </source>
</evidence>
<proteinExistence type="predicted"/>